<keyword evidence="3" id="KW-1185">Reference proteome</keyword>
<evidence type="ECO:0000313" key="2">
    <source>
        <dbReference type="EMBL" id="TGO77872.1"/>
    </source>
</evidence>
<organism evidence="2 3">
    <name type="scientific">Botrytis elliptica</name>
    <dbReference type="NCBI Taxonomy" id="278938"/>
    <lineage>
        <taxon>Eukaryota</taxon>
        <taxon>Fungi</taxon>
        <taxon>Dikarya</taxon>
        <taxon>Ascomycota</taxon>
        <taxon>Pezizomycotina</taxon>
        <taxon>Leotiomycetes</taxon>
        <taxon>Helotiales</taxon>
        <taxon>Sclerotiniaceae</taxon>
        <taxon>Botrytis</taxon>
    </lineage>
</organism>
<dbReference type="EMBL" id="PQXM01000087">
    <property type="protein sequence ID" value="TGO77872.1"/>
    <property type="molecule type" value="Genomic_DNA"/>
</dbReference>
<feature type="compositionally biased region" description="Pro residues" evidence="1">
    <location>
        <begin position="452"/>
        <end position="472"/>
    </location>
</feature>
<name>A0A4Z1K329_9HELO</name>
<feature type="region of interest" description="Disordered" evidence="1">
    <location>
        <begin position="174"/>
        <end position="208"/>
    </location>
</feature>
<feature type="compositionally biased region" description="Basic residues" evidence="1">
    <location>
        <begin position="433"/>
        <end position="450"/>
    </location>
</feature>
<proteinExistence type="predicted"/>
<evidence type="ECO:0000256" key="1">
    <source>
        <dbReference type="SAM" id="MobiDB-lite"/>
    </source>
</evidence>
<dbReference type="OrthoDB" id="3545359at2759"/>
<feature type="compositionally biased region" description="Low complexity" evidence="1">
    <location>
        <begin position="409"/>
        <end position="419"/>
    </location>
</feature>
<dbReference type="AlphaFoldDB" id="A0A4Z1K329"/>
<protein>
    <submittedName>
        <fullName evidence="2">Uncharacterized protein</fullName>
    </submittedName>
</protein>
<evidence type="ECO:0000313" key="3">
    <source>
        <dbReference type="Proteomes" id="UP000297229"/>
    </source>
</evidence>
<gene>
    <name evidence="2" type="ORF">BELL_0087g00070</name>
</gene>
<feature type="compositionally biased region" description="Polar residues" evidence="1">
    <location>
        <begin position="494"/>
        <end position="518"/>
    </location>
</feature>
<accession>A0A4Z1K329</accession>
<reference evidence="2 3" key="1">
    <citation type="submission" date="2017-12" db="EMBL/GenBank/DDBJ databases">
        <title>Comparative genomics of Botrytis spp.</title>
        <authorList>
            <person name="Valero-Jimenez C.A."/>
            <person name="Tapia P."/>
            <person name="Veloso J."/>
            <person name="Silva-Moreno E."/>
            <person name="Staats M."/>
            <person name="Valdes J.H."/>
            <person name="Van Kan J.A.L."/>
        </authorList>
    </citation>
    <scope>NUCLEOTIDE SEQUENCE [LARGE SCALE GENOMIC DNA]</scope>
    <source>
        <strain evidence="2 3">Be9601</strain>
    </source>
</reference>
<dbReference type="Proteomes" id="UP000297229">
    <property type="component" value="Unassembled WGS sequence"/>
</dbReference>
<sequence>MTLDTILKNKMRARYISMLWKCCRCEAAPEALPIYLCNALGAESKALSGDWRYPELTCGDTSCATCYRPKTKCSNPECGHGKCYGCPSHDGDINTRNSRVSLEIIGGERFALTFSMGYNCRWQCTESSFPNFNVLEGPEPSIWDRDREDPEPTGQKITRIIPLPKVIANQYLRSEERHIEDETNSQTDLKDKSMADPQLPISRDSPISSDSAIKAAKTILRPTKTSQESPSQVSRGTDIIKNINSSLDNLEYISKLTYIPINSRNLIVAGVKISGSDSTQIASDFAIAELSSQTTVSDHSKCSEVQGSASTSVTNKPASIPVPSADILPLSSSSQPMALVETESIISDGQSPQNPIVLAENTSEIDPRMKEGATSVEEKRPYYMSGIAGQAVGLQRQLSTAGPTEFESSGKNYSSYSGSTKLASIRPASTRTRTPKRALKLLMRKHRKHPAYSPPPTPPPDSPISPPTPPPENQQVQIVDRILSERLHRPFGSLPNSPSSRWVSLFQESSPQSETPNLSAPAVIPQKRPQSPAIRPAKIIRRQRKL</sequence>
<feature type="region of interest" description="Disordered" evidence="1">
    <location>
        <begin position="489"/>
        <end position="546"/>
    </location>
</feature>
<comment type="caution">
    <text evidence="2">The sequence shown here is derived from an EMBL/GenBank/DDBJ whole genome shotgun (WGS) entry which is preliminary data.</text>
</comment>
<feature type="region of interest" description="Disordered" evidence="1">
    <location>
        <begin position="399"/>
        <end position="474"/>
    </location>
</feature>